<dbReference type="RefSeq" id="WP_284373161.1">
    <property type="nucleotide sequence ID" value="NZ_BSNJ01000005.1"/>
</dbReference>
<gene>
    <name evidence="3" type="ORF">GCM10007854_24740</name>
</gene>
<dbReference type="Pfam" id="PF04012">
    <property type="entry name" value="PspA_IM30"/>
    <property type="match status" value="1"/>
</dbReference>
<evidence type="ECO:0000256" key="1">
    <source>
        <dbReference type="ARBA" id="ARBA00043985"/>
    </source>
</evidence>
<accession>A0ABQ5V3I4</accession>
<feature type="coiled-coil region" evidence="2">
    <location>
        <begin position="54"/>
        <end position="114"/>
    </location>
</feature>
<keyword evidence="4" id="KW-1185">Reference proteome</keyword>
<comment type="similarity">
    <text evidence="1">Belongs to the PspA/Vipp/IM30 family.</text>
</comment>
<keyword evidence="2" id="KW-0175">Coiled coil</keyword>
<proteinExistence type="inferred from homology"/>
<protein>
    <recommendedName>
        <fullName evidence="5">PspA/IM30 family protein</fullName>
    </recommendedName>
</protein>
<name>A0ABQ5V3I4_9PROT</name>
<evidence type="ECO:0000313" key="4">
    <source>
        <dbReference type="Proteomes" id="UP001161390"/>
    </source>
</evidence>
<dbReference type="EMBL" id="BSNJ01000005">
    <property type="protein sequence ID" value="GLQ21519.1"/>
    <property type="molecule type" value="Genomic_DNA"/>
</dbReference>
<organism evidence="3 4">
    <name type="scientific">Algimonas porphyrae</name>
    <dbReference type="NCBI Taxonomy" id="1128113"/>
    <lineage>
        <taxon>Bacteria</taxon>
        <taxon>Pseudomonadati</taxon>
        <taxon>Pseudomonadota</taxon>
        <taxon>Alphaproteobacteria</taxon>
        <taxon>Maricaulales</taxon>
        <taxon>Robiginitomaculaceae</taxon>
        <taxon>Algimonas</taxon>
    </lineage>
</organism>
<sequence>MYRTLRSIFQGKALQAEQSLETRNAALIIRQKIAEAEAGHASAKRGLAALVVKIRSEENTLILLGDQIAELTERTRQALAKENEALAREAAVMVAQLEDERSLRENTLDSSRRKAERIRLAVERNHRQLISLRQGLITAQSIERERAAIAGSHLHRAAPGQQSVSGSIREGEAVLSRLLKSEDPVALDDVLTDIEDDLSGQSVLNRLADAGCGPSLKTRPEDVLQRLRVAAAPVES</sequence>
<dbReference type="InterPro" id="IPR007157">
    <property type="entry name" value="PspA_VIPP1"/>
</dbReference>
<evidence type="ECO:0000256" key="2">
    <source>
        <dbReference type="SAM" id="Coils"/>
    </source>
</evidence>
<reference evidence="3" key="2">
    <citation type="submission" date="2023-01" db="EMBL/GenBank/DDBJ databases">
        <title>Draft genome sequence of Algimonas porphyrae strain NBRC 108216.</title>
        <authorList>
            <person name="Sun Q."/>
            <person name="Mori K."/>
        </authorList>
    </citation>
    <scope>NUCLEOTIDE SEQUENCE</scope>
    <source>
        <strain evidence="3">NBRC 108216</strain>
    </source>
</reference>
<dbReference type="Proteomes" id="UP001161390">
    <property type="component" value="Unassembled WGS sequence"/>
</dbReference>
<comment type="caution">
    <text evidence="3">The sequence shown here is derived from an EMBL/GenBank/DDBJ whole genome shotgun (WGS) entry which is preliminary data.</text>
</comment>
<reference evidence="3" key="1">
    <citation type="journal article" date="2014" name="Int. J. Syst. Evol. Microbiol.">
        <title>Complete genome of a new Firmicutes species belonging to the dominant human colonic microbiota ('Ruminococcus bicirculans') reveals two chromosomes and a selective capacity to utilize plant glucans.</title>
        <authorList>
            <consortium name="NISC Comparative Sequencing Program"/>
            <person name="Wegmann U."/>
            <person name="Louis P."/>
            <person name="Goesmann A."/>
            <person name="Henrissat B."/>
            <person name="Duncan S.H."/>
            <person name="Flint H.J."/>
        </authorList>
    </citation>
    <scope>NUCLEOTIDE SEQUENCE</scope>
    <source>
        <strain evidence="3">NBRC 108216</strain>
    </source>
</reference>
<evidence type="ECO:0000313" key="3">
    <source>
        <dbReference type="EMBL" id="GLQ21519.1"/>
    </source>
</evidence>
<evidence type="ECO:0008006" key="5">
    <source>
        <dbReference type="Google" id="ProtNLM"/>
    </source>
</evidence>